<keyword evidence="3" id="KW-1185">Reference proteome</keyword>
<evidence type="ECO:0000256" key="1">
    <source>
        <dbReference type="SAM" id="SignalP"/>
    </source>
</evidence>
<comment type="caution">
    <text evidence="2">The sequence shown here is derived from an EMBL/GenBank/DDBJ whole genome shotgun (WGS) entry which is preliminary data.</text>
</comment>
<keyword evidence="1" id="KW-0732">Signal</keyword>
<name>A0A1Q9AT63_9HYPH</name>
<accession>A0A1Q9AT63</accession>
<dbReference type="AlphaFoldDB" id="A0A1Q9AT63"/>
<proteinExistence type="predicted"/>
<reference evidence="2 3" key="1">
    <citation type="submission" date="2016-09" db="EMBL/GenBank/DDBJ databases">
        <title>Rhizobium sp. nov., a novel species isolated from the rice rhizosphere.</title>
        <authorList>
            <person name="Zhao J."/>
            <person name="Zhang X."/>
        </authorList>
    </citation>
    <scope>NUCLEOTIDE SEQUENCE [LARGE SCALE GENOMIC DNA]</scope>
    <source>
        <strain evidence="2 3">1.7048</strain>
    </source>
</reference>
<gene>
    <name evidence="2" type="ORF">BJF93_17390</name>
</gene>
<evidence type="ECO:0000313" key="3">
    <source>
        <dbReference type="Proteomes" id="UP000186364"/>
    </source>
</evidence>
<dbReference type="RefSeq" id="WP_075629042.1">
    <property type="nucleotide sequence ID" value="NZ_FOAM01000003.1"/>
</dbReference>
<organism evidence="2 3">
    <name type="scientific">Xaviernesmea oryzae</name>
    <dbReference type="NCBI Taxonomy" id="464029"/>
    <lineage>
        <taxon>Bacteria</taxon>
        <taxon>Pseudomonadati</taxon>
        <taxon>Pseudomonadota</taxon>
        <taxon>Alphaproteobacteria</taxon>
        <taxon>Hyphomicrobiales</taxon>
        <taxon>Rhizobiaceae</taxon>
        <taxon>Rhizobium/Agrobacterium group</taxon>
        <taxon>Xaviernesmea</taxon>
    </lineage>
</organism>
<protein>
    <submittedName>
        <fullName evidence="2">Uncharacterized protein</fullName>
    </submittedName>
</protein>
<dbReference type="EMBL" id="MKIP01000057">
    <property type="protein sequence ID" value="OLP58617.1"/>
    <property type="molecule type" value="Genomic_DNA"/>
</dbReference>
<dbReference type="Proteomes" id="UP000186364">
    <property type="component" value="Unassembled WGS sequence"/>
</dbReference>
<sequence length="96" mass="10367">MRSTLSLCLAAVIALPMLSACTTGGDPGVRPIPGSITYGGQPRSRLTKAPAGSTFTHLLTDEYGRQAEETYRIEPDRSLTLLSRRRIEIDDGTGIF</sequence>
<dbReference type="PROSITE" id="PS51257">
    <property type="entry name" value="PROKAR_LIPOPROTEIN"/>
    <property type="match status" value="1"/>
</dbReference>
<feature type="signal peptide" evidence="1">
    <location>
        <begin position="1"/>
        <end position="20"/>
    </location>
</feature>
<dbReference type="OrthoDB" id="8279531at2"/>
<evidence type="ECO:0000313" key="2">
    <source>
        <dbReference type="EMBL" id="OLP58617.1"/>
    </source>
</evidence>
<feature type="chain" id="PRO_5010369003" evidence="1">
    <location>
        <begin position="21"/>
        <end position="96"/>
    </location>
</feature>